<organism evidence="3 4">
    <name type="scientific">Peribacillus asahii</name>
    <dbReference type="NCBI Taxonomy" id="228899"/>
    <lineage>
        <taxon>Bacteria</taxon>
        <taxon>Bacillati</taxon>
        <taxon>Bacillota</taxon>
        <taxon>Bacilli</taxon>
        <taxon>Bacillales</taxon>
        <taxon>Bacillaceae</taxon>
        <taxon>Peribacillus</taxon>
    </lineage>
</organism>
<name>A0A398BAQ1_9BACI</name>
<comment type="caution">
    <text evidence="3">The sequence shown here is derived from an EMBL/GenBank/DDBJ whole genome shotgun (WGS) entry which is preliminary data.</text>
</comment>
<feature type="chain" id="PRO_5017372209" description="Mannosyl-glycoprotein endo-beta-N-acetylglucosamidase-like domain-containing protein" evidence="1">
    <location>
        <begin position="29"/>
        <end position="553"/>
    </location>
</feature>
<dbReference type="EMBL" id="QWVS01000023">
    <property type="protein sequence ID" value="RID84766.1"/>
    <property type="molecule type" value="Genomic_DNA"/>
</dbReference>
<sequence length="553" mass="60570">MLQKIRNYFFTLLFALALLPLSTSIASAATTLQGIALDSSTKVYEQTNTSSTVLKSYSQGTILSYKEYTDDWYKASVYVNGKAVTGYIHQDDVETVTTSPESVSGIGVESPTKVYSKASESSTALKSYAQGTVLKVKTFTSNWYTATVYVKGVKKTGYIHVDDLEDIFTSTESVSGIGLKNPTNVYEKASASSSKLKSYAQGTILKMQTFSPNWYTATIYVKGVKKTGYIHVNDIEKAWTSKQQLLEGAALKAPTKVYSKASTNSSVLRSYTQSKVLKYRTFSENWYTANIYISGTATTGYIHKDDVKGLSYYNLTVDEATAMQVKVKPMTDESGSWKTANATQVKYYVDPTNFLANDTSSYQFLVLSDLADTKATELNNALLSGKGILANQGEAFIEAAKTHGVNEIYLISHALLETGNGYSALSNGIKVSEVDGKAVTPKVVYNMFGIGAKDACALQCGSEYAYKAGWTTPEKAIIGGAQFIGNGYVNAGQDTLYKMRWNPAGMEKYGYATHQYATDIGWAVKQTDRIAKMYDALSTYNLQLDVTTYLPTY</sequence>
<gene>
    <name evidence="3" type="ORF">D1953_12955</name>
</gene>
<evidence type="ECO:0000313" key="3">
    <source>
        <dbReference type="EMBL" id="RID84766.1"/>
    </source>
</evidence>
<keyword evidence="1" id="KW-0732">Signal</keyword>
<dbReference type="GO" id="GO:0004040">
    <property type="term" value="F:amidase activity"/>
    <property type="evidence" value="ECO:0007669"/>
    <property type="project" value="InterPro"/>
</dbReference>
<dbReference type="Gene3D" id="1.10.530.10">
    <property type="match status" value="1"/>
</dbReference>
<evidence type="ECO:0000256" key="1">
    <source>
        <dbReference type="SAM" id="SignalP"/>
    </source>
</evidence>
<proteinExistence type="predicted"/>
<dbReference type="Pfam" id="PF01832">
    <property type="entry name" value="Glucosaminidase"/>
    <property type="match status" value="1"/>
</dbReference>
<accession>A0A398BAQ1</accession>
<feature type="domain" description="Mannosyl-glycoprotein endo-beta-N-acetylglucosamidase-like" evidence="2">
    <location>
        <begin position="381"/>
        <end position="541"/>
    </location>
</feature>
<dbReference type="Gene3D" id="2.30.30.40">
    <property type="entry name" value="SH3 Domains"/>
    <property type="match status" value="4"/>
</dbReference>
<dbReference type="SMART" id="SM00047">
    <property type="entry name" value="LYZ2"/>
    <property type="match status" value="1"/>
</dbReference>
<dbReference type="RefSeq" id="WP_119117617.1">
    <property type="nucleotide sequence ID" value="NZ_QWVS01000023.1"/>
</dbReference>
<evidence type="ECO:0000259" key="2">
    <source>
        <dbReference type="SMART" id="SM00047"/>
    </source>
</evidence>
<evidence type="ECO:0000313" key="4">
    <source>
        <dbReference type="Proteomes" id="UP000266016"/>
    </source>
</evidence>
<dbReference type="InterPro" id="IPR002901">
    <property type="entry name" value="MGlyc_endo_b_GlcNAc-like_dom"/>
</dbReference>
<feature type="signal peptide" evidence="1">
    <location>
        <begin position="1"/>
        <end position="28"/>
    </location>
</feature>
<dbReference type="Proteomes" id="UP000266016">
    <property type="component" value="Unassembled WGS sequence"/>
</dbReference>
<dbReference type="AlphaFoldDB" id="A0A398BAQ1"/>
<protein>
    <recommendedName>
        <fullName evidence="2">Mannosyl-glycoprotein endo-beta-N-acetylglucosamidase-like domain-containing protein</fullName>
    </recommendedName>
</protein>
<reference evidence="3 4" key="1">
    <citation type="submission" date="2018-08" db="EMBL/GenBank/DDBJ databases">
        <title>Bacillus jemisoniae sp. nov., Bacillus chryseoplanitiae sp. nov., Bacillus resnikiae sp. nov., and Bacillus frankliniae sp. nov., isolated from Viking spacecraft and associated surfaces.</title>
        <authorList>
            <person name="Seuylemezian A."/>
            <person name="Vaishampayan P."/>
        </authorList>
    </citation>
    <scope>NUCLEOTIDE SEQUENCE [LARGE SCALE GENOMIC DNA]</scope>
    <source>
        <strain evidence="3 4">MA001</strain>
    </source>
</reference>
<keyword evidence="4" id="KW-1185">Reference proteome</keyword>